<keyword evidence="6" id="KW-1133">Transmembrane helix</keyword>
<sequence>MDQNQPEAQTNQTEERKSPKQMEEVLLCCIQIPWTLVVWAACAQPGTTGRRTLCPVLHSTSMTERMNTTEIFDGVRFPGFIHTPESLKAACSFQFQDTDILLVTFPKSGTTWMQQVLSLIFCEGHLWPIHNLPTWARMPWIEQISFDSLHSKRNTSWPRLFTSHLNAKGLAPALMKSKAKVVYMARNPKDVLVSFFHFHRIAGFLPNPSSFEDFVDEFLEGTGFFGSWFDHVKGWLSLQKDLTLFFVTYEELHQEPRCTIRKLSEFLGRPLGPKEEDIILEHSSFSFMSQSNIVNYSLLSKEIIDQSEVKFFRKGRPPSQPPSKYPRPILGPFYPFFVCVCFGLVGWLVGWLVGFGFLRQGFSVQPWLSWNSLCRPGWPQTQKSACFSPPKCWD</sequence>
<dbReference type="AlphaFoldDB" id="A0A8C6H8F0"/>
<dbReference type="InterPro" id="IPR027417">
    <property type="entry name" value="P-loop_NTPase"/>
</dbReference>
<evidence type="ECO:0000313" key="9">
    <source>
        <dbReference type="Proteomes" id="UP000694415"/>
    </source>
</evidence>
<evidence type="ECO:0000256" key="6">
    <source>
        <dbReference type="SAM" id="Phobius"/>
    </source>
</evidence>
<accession>A0A8C6H8F0</accession>
<comment type="similarity">
    <text evidence="2 5">Belongs to the sulfotransferase 1 family.</text>
</comment>
<dbReference type="Ensembl" id="ENSMSIT00000021542.1">
    <property type="protein sequence ID" value="ENSMSIP00000017025.1"/>
    <property type="gene ID" value="ENSMSIG00000014571.1"/>
</dbReference>
<reference evidence="8" key="2">
    <citation type="submission" date="2025-09" db="UniProtKB">
        <authorList>
            <consortium name="Ensembl"/>
        </authorList>
    </citation>
    <scope>IDENTIFICATION</scope>
</reference>
<dbReference type="InterPro" id="IPR000863">
    <property type="entry name" value="Sulfotransferase_dom"/>
</dbReference>
<feature type="domain" description="Sulfotransferase" evidence="7">
    <location>
        <begin position="97"/>
        <end position="315"/>
    </location>
</feature>
<evidence type="ECO:0000313" key="8">
    <source>
        <dbReference type="Ensembl" id="ENSMSIP00000017025.1"/>
    </source>
</evidence>
<keyword evidence="4 5" id="KW-0808">Transferase</keyword>
<dbReference type="Pfam" id="PF00685">
    <property type="entry name" value="Sulfotransfer_1"/>
    <property type="match status" value="1"/>
</dbReference>
<dbReference type="SUPFAM" id="SSF52540">
    <property type="entry name" value="P-loop containing nucleoside triphosphate hydrolases"/>
    <property type="match status" value="1"/>
</dbReference>
<evidence type="ECO:0000256" key="4">
    <source>
        <dbReference type="ARBA" id="ARBA00022679"/>
    </source>
</evidence>
<name>A0A8C6H8F0_MUSSI</name>
<dbReference type="EC" id="2.8.2.-" evidence="5"/>
<feature type="transmembrane region" description="Helical" evidence="6">
    <location>
        <begin position="333"/>
        <end position="358"/>
    </location>
</feature>
<reference evidence="8" key="1">
    <citation type="submission" date="2025-08" db="UniProtKB">
        <authorList>
            <consortium name="Ensembl"/>
        </authorList>
    </citation>
    <scope>IDENTIFICATION</scope>
</reference>
<evidence type="ECO:0000256" key="2">
    <source>
        <dbReference type="ARBA" id="ARBA00005771"/>
    </source>
</evidence>
<keyword evidence="9" id="KW-1185">Reference proteome</keyword>
<protein>
    <recommendedName>
        <fullName evidence="5">Sulfotransferase</fullName>
        <ecNumber evidence="5">2.8.2.-</ecNumber>
    </recommendedName>
</protein>
<proteinExistence type="inferred from homology"/>
<dbReference type="Gene3D" id="3.40.50.300">
    <property type="entry name" value="P-loop containing nucleotide triphosphate hydrolases"/>
    <property type="match status" value="1"/>
</dbReference>
<keyword evidence="6" id="KW-0472">Membrane</keyword>
<dbReference type="Proteomes" id="UP000694415">
    <property type="component" value="Unplaced"/>
</dbReference>
<dbReference type="PANTHER" id="PTHR11783">
    <property type="entry name" value="SULFOTRANSFERASE SULT"/>
    <property type="match status" value="1"/>
</dbReference>
<keyword evidence="3" id="KW-0963">Cytoplasm</keyword>
<evidence type="ECO:0000256" key="5">
    <source>
        <dbReference type="RuleBase" id="RU361155"/>
    </source>
</evidence>
<evidence type="ECO:0000256" key="1">
    <source>
        <dbReference type="ARBA" id="ARBA00004496"/>
    </source>
</evidence>
<evidence type="ECO:0000256" key="3">
    <source>
        <dbReference type="ARBA" id="ARBA00022490"/>
    </source>
</evidence>
<organism evidence="8 9">
    <name type="scientific">Mus spicilegus</name>
    <name type="common">Mound-building mouse</name>
    <dbReference type="NCBI Taxonomy" id="10103"/>
    <lineage>
        <taxon>Eukaryota</taxon>
        <taxon>Metazoa</taxon>
        <taxon>Chordata</taxon>
        <taxon>Craniata</taxon>
        <taxon>Vertebrata</taxon>
        <taxon>Euteleostomi</taxon>
        <taxon>Mammalia</taxon>
        <taxon>Eutheria</taxon>
        <taxon>Euarchontoglires</taxon>
        <taxon>Glires</taxon>
        <taxon>Rodentia</taxon>
        <taxon>Myomorpha</taxon>
        <taxon>Muroidea</taxon>
        <taxon>Muridae</taxon>
        <taxon>Murinae</taxon>
        <taxon>Mus</taxon>
        <taxon>Mus</taxon>
    </lineage>
</organism>
<keyword evidence="6" id="KW-0812">Transmembrane</keyword>
<evidence type="ECO:0000259" key="7">
    <source>
        <dbReference type="Pfam" id="PF00685"/>
    </source>
</evidence>
<dbReference type="GO" id="GO:0008146">
    <property type="term" value="F:sulfotransferase activity"/>
    <property type="evidence" value="ECO:0007669"/>
    <property type="project" value="InterPro"/>
</dbReference>
<dbReference type="GO" id="GO:0005737">
    <property type="term" value="C:cytoplasm"/>
    <property type="evidence" value="ECO:0007669"/>
    <property type="project" value="UniProtKB-SubCell"/>
</dbReference>
<dbReference type="GeneTree" id="ENSGT00940000163403"/>
<comment type="subcellular location">
    <subcellularLocation>
        <location evidence="1">Cytoplasm</location>
    </subcellularLocation>
</comment>